<dbReference type="AlphaFoldDB" id="A0A6N7Q554"/>
<dbReference type="Proteomes" id="UP000439314">
    <property type="component" value="Unassembled WGS sequence"/>
</dbReference>
<organism evidence="3 6">
    <name type="scientific">Xanthomonas sontii</name>
    <dbReference type="NCBI Taxonomy" id="2650745"/>
    <lineage>
        <taxon>Bacteria</taxon>
        <taxon>Pseudomonadati</taxon>
        <taxon>Pseudomonadota</taxon>
        <taxon>Gammaproteobacteria</taxon>
        <taxon>Lysobacterales</taxon>
        <taxon>Lysobacteraceae</taxon>
        <taxon>Xanthomonas</taxon>
    </lineage>
</organism>
<dbReference type="PANTHER" id="PTHR30273:SF2">
    <property type="entry name" value="PROTEIN FECR"/>
    <property type="match status" value="1"/>
</dbReference>
<reference evidence="4" key="2">
    <citation type="journal article" date="2020" name="Plant Dis.">
        <title>A Grain Rot of Rice in Iran Caused by a Xanthomonas Strain Closely Related to X. sacchari.</title>
        <authorList>
            <person name="Mirghasempour S.A."/>
            <person name="Huang S."/>
            <person name="Studholme D.J."/>
            <person name="Brady C.L."/>
        </authorList>
    </citation>
    <scope>NUCLEOTIDE SEQUENCE</scope>
    <source>
        <strain evidence="4">SAM114</strain>
    </source>
</reference>
<accession>A0A6N7Q554</accession>
<evidence type="ECO:0000313" key="3">
    <source>
        <dbReference type="EMBL" id="MRG99512.1"/>
    </source>
</evidence>
<dbReference type="RefSeq" id="WP_153750736.1">
    <property type="nucleotide sequence ID" value="NZ_WJPM01000002.1"/>
</dbReference>
<comment type="caution">
    <text evidence="3">The sequence shown here is derived from an EMBL/GenBank/DDBJ whole genome shotgun (WGS) entry which is preliminary data.</text>
</comment>
<keyword evidence="1" id="KW-1133">Transmembrane helix</keyword>
<dbReference type="Pfam" id="PF04773">
    <property type="entry name" value="FecR"/>
    <property type="match status" value="1"/>
</dbReference>
<keyword evidence="5" id="KW-1185">Reference proteome</keyword>
<name>A0A6N7Q554_9XANT</name>
<dbReference type="PANTHER" id="PTHR30273">
    <property type="entry name" value="PERIPLASMIC SIGNAL SENSOR AND SIGMA FACTOR ACTIVATOR FECR-RELATED"/>
    <property type="match status" value="1"/>
</dbReference>
<evidence type="ECO:0000313" key="6">
    <source>
        <dbReference type="Proteomes" id="UP000439314"/>
    </source>
</evidence>
<proteinExistence type="predicted"/>
<evidence type="ECO:0000313" key="4">
    <source>
        <dbReference type="EMBL" id="MRH73844.1"/>
    </source>
</evidence>
<feature type="transmembrane region" description="Helical" evidence="1">
    <location>
        <begin position="106"/>
        <end position="128"/>
    </location>
</feature>
<dbReference type="GO" id="GO:0016989">
    <property type="term" value="F:sigma factor antagonist activity"/>
    <property type="evidence" value="ECO:0007669"/>
    <property type="project" value="TreeGrafter"/>
</dbReference>
<reference evidence="5 6" key="1">
    <citation type="submission" date="2019-11" db="EMBL/GenBank/DDBJ databases">
        <title>First report of rice panicle blight caused by Xanthomonas sp. in Iran.</title>
        <authorList>
            <person name="Mirghasempour S.A."/>
            <person name="Huang S."/>
            <person name="Brady C.L."/>
            <person name="Studholme D.J."/>
        </authorList>
    </citation>
    <scope>NUCLEOTIDE SEQUENCE [LARGE SCALE GENOMIC DNA]</scope>
    <source>
        <strain evidence="3 6">ASD011</strain>
        <strain evidence="5">SAM114</strain>
    </source>
</reference>
<dbReference type="EMBL" id="WJPM01000002">
    <property type="protein sequence ID" value="MRH73844.1"/>
    <property type="molecule type" value="Genomic_DNA"/>
</dbReference>
<evidence type="ECO:0000313" key="5">
    <source>
        <dbReference type="Proteomes" id="UP000437931"/>
    </source>
</evidence>
<keyword evidence="1" id="KW-0472">Membrane</keyword>
<dbReference type="InterPro" id="IPR006860">
    <property type="entry name" value="FecR"/>
</dbReference>
<feature type="domain" description="FecR protein" evidence="2">
    <location>
        <begin position="136"/>
        <end position="225"/>
    </location>
</feature>
<protein>
    <recommendedName>
        <fullName evidence="2">FecR protein domain-containing protein</fullName>
    </recommendedName>
</protein>
<dbReference type="EMBL" id="WJPN01000002">
    <property type="protein sequence ID" value="MRG99512.1"/>
    <property type="molecule type" value="Genomic_DNA"/>
</dbReference>
<keyword evidence="1" id="KW-0812">Transmembrane</keyword>
<sequence length="356" mass="38014">MTAPHSPDDSLLDDSVFEQAVHWTLRLDPDADDATWRAHAAWLALAPALHAQAMAEARALLGVLHAPAAAIGDELGIDLAPPVSAAAVAPRAPASPLRRRRTRRPVYAAAATLALAIGGSAWVGGGGLDRLRSDAFTRVGEVRIVHLRDGSVVTLNTDSAIAVDMQAHLRSVQLLRGEALLQVTHDPRRPFVVDSAGGSARVLGTRFDVRLQGRTAEVAVIDGRVAVRAPDGGSTAVLRAGQRARLSGDRVHRLAPLDPLAVGAWQRRQLLFDATPLAQVLEELSRYRHDRVLVRDARLRALPVSGSLDVADPERALRTLLDSLNLEALDLGVVTLVHRRTPEAATAAGAQNMNSR</sequence>
<dbReference type="Gene3D" id="3.55.50.30">
    <property type="match status" value="1"/>
</dbReference>
<evidence type="ECO:0000259" key="2">
    <source>
        <dbReference type="Pfam" id="PF04773"/>
    </source>
</evidence>
<dbReference type="PIRSF" id="PIRSF018266">
    <property type="entry name" value="FecR"/>
    <property type="match status" value="1"/>
</dbReference>
<evidence type="ECO:0000256" key="1">
    <source>
        <dbReference type="SAM" id="Phobius"/>
    </source>
</evidence>
<gene>
    <name evidence="3" type="ORF">GIY21_04305</name>
    <name evidence="4" type="ORF">GIY22_04295</name>
</gene>
<dbReference type="Gene3D" id="2.60.120.1440">
    <property type="match status" value="1"/>
</dbReference>
<dbReference type="InterPro" id="IPR012373">
    <property type="entry name" value="Ferrdict_sens_TM"/>
</dbReference>
<dbReference type="Proteomes" id="UP000437931">
    <property type="component" value="Unassembled WGS sequence"/>
</dbReference>